<name>A0ABS7S609_9MICO</name>
<accession>A0ABS7S609</accession>
<comment type="cofactor">
    <cofactor evidence="1">
        <name>Mg(2+)</name>
        <dbReference type="ChEBI" id="CHEBI:18420"/>
    </cofactor>
</comment>
<dbReference type="EMBL" id="JAGSHT010000006">
    <property type="protein sequence ID" value="MBZ2195783.1"/>
    <property type="molecule type" value="Genomic_DNA"/>
</dbReference>
<evidence type="ECO:0000256" key="5">
    <source>
        <dbReference type="ARBA" id="ARBA00022777"/>
    </source>
</evidence>
<dbReference type="Gene3D" id="2.60.200.40">
    <property type="match status" value="1"/>
</dbReference>
<evidence type="ECO:0000256" key="4">
    <source>
        <dbReference type="ARBA" id="ARBA00022741"/>
    </source>
</evidence>
<dbReference type="InterPro" id="IPR050187">
    <property type="entry name" value="Lipid_Phosphate_FormReg"/>
</dbReference>
<evidence type="ECO:0000259" key="9">
    <source>
        <dbReference type="PROSITE" id="PS50146"/>
    </source>
</evidence>
<feature type="domain" description="DAGKc" evidence="9">
    <location>
        <begin position="12"/>
        <end position="141"/>
    </location>
</feature>
<gene>
    <name evidence="10" type="ORF">KCQ71_06445</name>
</gene>
<keyword evidence="7" id="KW-0443">Lipid metabolism</keyword>
<dbReference type="Pfam" id="PF00781">
    <property type="entry name" value="DAGK_cat"/>
    <property type="match status" value="1"/>
</dbReference>
<evidence type="ECO:0000256" key="8">
    <source>
        <dbReference type="ARBA" id="ARBA00023264"/>
    </source>
</evidence>
<protein>
    <submittedName>
        <fullName evidence="10">NAD(+)/NADH kinase</fullName>
    </submittedName>
</protein>
<dbReference type="Proteomes" id="UP000826651">
    <property type="component" value="Unassembled WGS sequence"/>
</dbReference>
<keyword evidence="7" id="KW-0444">Lipid biosynthesis</keyword>
<dbReference type="Gene3D" id="3.40.50.10330">
    <property type="entry name" value="Probable inorganic polyphosphate/atp-NAD kinase, domain 1"/>
    <property type="match status" value="1"/>
</dbReference>
<dbReference type="PROSITE" id="PS50146">
    <property type="entry name" value="DAGK"/>
    <property type="match status" value="1"/>
</dbReference>
<evidence type="ECO:0000256" key="2">
    <source>
        <dbReference type="ARBA" id="ARBA00005983"/>
    </source>
</evidence>
<comment type="similarity">
    <text evidence="2">Belongs to the diacylglycerol/lipid kinase family.</text>
</comment>
<keyword evidence="4" id="KW-0547">Nucleotide-binding</keyword>
<keyword evidence="11" id="KW-1185">Reference proteome</keyword>
<dbReference type="InterPro" id="IPR001206">
    <property type="entry name" value="Diacylglycerol_kinase_cat_dom"/>
</dbReference>
<dbReference type="SMART" id="SM00046">
    <property type="entry name" value="DAGKc"/>
    <property type="match status" value="1"/>
</dbReference>
<evidence type="ECO:0000256" key="6">
    <source>
        <dbReference type="ARBA" id="ARBA00022840"/>
    </source>
</evidence>
<sequence>MAPRVSDEGATTAARRAVVIVNPTNVDLARLRTAVAAAQEQYGWLPTVWLETTIDDAGQLAAGRAVAHDPAVVIVAGGDGTIRAVTEELHSTGIPIAVVPAGTGNLLARNLGLMRDTETAVRTAFTGATRPIDVGLVSLEHDDGSTSSHAFLVMTGVGLDARMATDTSSALKRRIGWLAYVDPISRSVLGNQRFLIHYRVDGQREQSIRAHTVIVGNCGTLTGGMVLLPDAKADDGLLDVVLFRPIGFWQWTRVATRLGVGGILHRSRNGRAVLRATPDLRVLPYVRARTLTARFDPPQSIQLDGDGFGRVVAVTVTLRPRAIGIQVPSA</sequence>
<comment type="caution">
    <text evidence="10">The sequence shown here is derived from an EMBL/GenBank/DDBJ whole genome shotgun (WGS) entry which is preliminary data.</text>
</comment>
<dbReference type="PANTHER" id="PTHR12358:SF106">
    <property type="entry name" value="LIPID KINASE YEGS"/>
    <property type="match status" value="1"/>
</dbReference>
<dbReference type="Pfam" id="PF19279">
    <property type="entry name" value="YegS_C"/>
    <property type="match status" value="1"/>
</dbReference>
<evidence type="ECO:0000256" key="3">
    <source>
        <dbReference type="ARBA" id="ARBA00022679"/>
    </source>
</evidence>
<evidence type="ECO:0000313" key="11">
    <source>
        <dbReference type="Proteomes" id="UP000826651"/>
    </source>
</evidence>
<dbReference type="InterPro" id="IPR017438">
    <property type="entry name" value="ATP-NAD_kinase_N"/>
</dbReference>
<keyword evidence="3" id="KW-0808">Transferase</keyword>
<evidence type="ECO:0000256" key="7">
    <source>
        <dbReference type="ARBA" id="ARBA00023209"/>
    </source>
</evidence>
<evidence type="ECO:0000313" key="10">
    <source>
        <dbReference type="EMBL" id="MBZ2195783.1"/>
    </source>
</evidence>
<dbReference type="InterPro" id="IPR045540">
    <property type="entry name" value="YegS/DAGK_C"/>
</dbReference>
<proteinExistence type="inferred from homology"/>
<evidence type="ECO:0000256" key="1">
    <source>
        <dbReference type="ARBA" id="ARBA00001946"/>
    </source>
</evidence>
<keyword evidence="8" id="KW-1208">Phospholipid metabolism</keyword>
<dbReference type="InterPro" id="IPR016064">
    <property type="entry name" value="NAD/diacylglycerol_kinase_sf"/>
</dbReference>
<reference evidence="10 11" key="1">
    <citation type="submission" date="2021-04" db="EMBL/GenBank/DDBJ databases">
        <title>Ruania sp. nov., isolated from sandy soil of mangrove forest.</title>
        <authorList>
            <person name="Ge X."/>
            <person name="Huang R."/>
            <person name="Liu W."/>
        </authorList>
    </citation>
    <scope>NUCLEOTIDE SEQUENCE [LARGE SCALE GENOMIC DNA]</scope>
    <source>
        <strain evidence="10 11">N2-46</strain>
    </source>
</reference>
<keyword evidence="5 10" id="KW-0418">Kinase</keyword>
<keyword evidence="7" id="KW-0594">Phospholipid biosynthesis</keyword>
<dbReference type="SUPFAM" id="SSF111331">
    <property type="entry name" value="NAD kinase/diacylglycerol kinase-like"/>
    <property type="match status" value="1"/>
</dbReference>
<dbReference type="GO" id="GO:0016301">
    <property type="term" value="F:kinase activity"/>
    <property type="evidence" value="ECO:0007669"/>
    <property type="project" value="UniProtKB-KW"/>
</dbReference>
<organism evidence="10 11">
    <name type="scientific">Occultella gossypii</name>
    <dbReference type="NCBI Taxonomy" id="2800820"/>
    <lineage>
        <taxon>Bacteria</taxon>
        <taxon>Bacillati</taxon>
        <taxon>Actinomycetota</taxon>
        <taxon>Actinomycetes</taxon>
        <taxon>Micrococcales</taxon>
        <taxon>Ruaniaceae</taxon>
        <taxon>Occultella</taxon>
    </lineage>
</organism>
<keyword evidence="6" id="KW-0067">ATP-binding</keyword>
<dbReference type="PANTHER" id="PTHR12358">
    <property type="entry name" value="SPHINGOSINE KINASE"/>
    <property type="match status" value="1"/>
</dbReference>